<gene>
    <name evidence="2" type="ORF">N7E81_15465</name>
</gene>
<reference evidence="2" key="1">
    <citation type="submission" date="2022-10" db="EMBL/GenBank/DDBJ databases">
        <title>Comparative genomics and taxonomic characterization of three novel marine species of genus Reichenbachiella exhibiting antioxidant and polysaccharide degradation activities.</title>
        <authorList>
            <person name="Muhammad N."/>
            <person name="Lee Y.-J."/>
            <person name="Ko J."/>
            <person name="Kim S.-G."/>
        </authorList>
    </citation>
    <scope>NUCLEOTIDE SEQUENCE</scope>
    <source>
        <strain evidence="2">Wsw4-B4</strain>
    </source>
</reference>
<evidence type="ECO:0000313" key="3">
    <source>
        <dbReference type="Proteomes" id="UP001062165"/>
    </source>
</evidence>
<protein>
    <submittedName>
        <fullName evidence="2">T9SS type A sorting domain-containing protein</fullName>
    </submittedName>
</protein>
<name>A0ABY6CXW5_9BACT</name>
<keyword evidence="3" id="KW-1185">Reference proteome</keyword>
<dbReference type="NCBIfam" id="TIGR04183">
    <property type="entry name" value="Por_Secre_tail"/>
    <property type="match status" value="1"/>
</dbReference>
<dbReference type="Pfam" id="PF18962">
    <property type="entry name" value="Por_Secre_tail"/>
    <property type="match status" value="1"/>
</dbReference>
<accession>A0ABY6CXW5</accession>
<dbReference type="EMBL" id="CP106735">
    <property type="protein sequence ID" value="UXX78757.1"/>
    <property type="molecule type" value="Genomic_DNA"/>
</dbReference>
<evidence type="ECO:0000259" key="1">
    <source>
        <dbReference type="Pfam" id="PF18962"/>
    </source>
</evidence>
<organism evidence="2 3">
    <name type="scientific">Reichenbachiella carrageenanivorans</name>
    <dbReference type="NCBI Taxonomy" id="2979869"/>
    <lineage>
        <taxon>Bacteria</taxon>
        <taxon>Pseudomonadati</taxon>
        <taxon>Bacteroidota</taxon>
        <taxon>Cytophagia</taxon>
        <taxon>Cytophagales</taxon>
        <taxon>Reichenbachiellaceae</taxon>
        <taxon>Reichenbachiella</taxon>
    </lineage>
</organism>
<dbReference type="Proteomes" id="UP001062165">
    <property type="component" value="Chromosome"/>
</dbReference>
<evidence type="ECO:0000313" key="2">
    <source>
        <dbReference type="EMBL" id="UXX78757.1"/>
    </source>
</evidence>
<proteinExistence type="predicted"/>
<feature type="domain" description="Secretion system C-terminal sorting" evidence="1">
    <location>
        <begin position="562"/>
        <end position="625"/>
    </location>
</feature>
<sequence>MYYKSCRIGLLVWFVFIALTSQAQLEVRPIPIQVPLSGQHGVRVADVGDTLSLPFWDDFSFASLIPSEELWASNTGAIINGTLGKISPTVNVVSFDGIDLTGNPHQPPTAVGSAATDVLTSKPINLLLPVEKQDSVYFSFFWQMRGYGEVPEHKDSLKVFFKNKHGEWIMQFEKQGLEENLHETFTKEMIQIESDDFFHEGFQFRFQAAGNGTGPFDIWNIDYVYLNQDRHETDESLWDRAFGSMPSSMFSQYTMIPYDVIFDFPDTIYQDMTLEMTTLEDGRFFPTYDFYIRDTLTKSLLYTQPTATANPINNFGRNTVQVDAIKSADLQSIATDSLFLELEFIFNTDDGFFVSAHNPTATPSSADTVYLNDPFYNYRLNDTIRSYHEVHETLAYDDGSAEYAAGLNKVEGQLAVSFVLPSSDTLTHVDIYFPQINPLPAGERITLSVLSQLTDDDVDVRRSQDFFISGGAGVNEFSRFTFETPVIVNGEFFIVMKQYTSDYIGIGLDKDNLLGKQKIFMNIENGWEPNYKVDGMVMIRAGFANSDFVVSDVEYKIGQLNIFPNPVQYTLNVQGIFDYYEIMDLSGQTLKSGRTQQVEVSDLVNGLYLIRITSGPLSETRKIVVQH</sequence>
<dbReference type="RefSeq" id="WP_263050501.1">
    <property type="nucleotide sequence ID" value="NZ_CP106735.1"/>
</dbReference>
<dbReference type="InterPro" id="IPR026444">
    <property type="entry name" value="Secre_tail"/>
</dbReference>